<keyword evidence="2" id="KW-0853">WD repeat</keyword>
<protein>
    <recommendedName>
        <fullName evidence="8">CAF1B/HIR1 beta-propeller domain-containing protein</fullName>
    </recommendedName>
</protein>
<dbReference type="OrthoDB" id="71227at2759"/>
<feature type="compositionally biased region" description="Low complexity" evidence="7">
    <location>
        <begin position="363"/>
        <end position="381"/>
    </location>
</feature>
<dbReference type="Gene3D" id="2.130.10.10">
    <property type="entry name" value="YVTN repeat-like/Quinoprotein amine dehydrogenase"/>
    <property type="match status" value="1"/>
</dbReference>
<dbReference type="SUPFAM" id="SSF82171">
    <property type="entry name" value="DPP6 N-terminal domain-like"/>
    <property type="match status" value="1"/>
</dbReference>
<evidence type="ECO:0000259" key="8">
    <source>
        <dbReference type="Pfam" id="PF24105"/>
    </source>
</evidence>
<evidence type="ECO:0000313" key="10">
    <source>
        <dbReference type="Proteomes" id="UP000327013"/>
    </source>
</evidence>
<evidence type="ECO:0000256" key="7">
    <source>
        <dbReference type="SAM" id="MobiDB-lite"/>
    </source>
</evidence>
<dbReference type="PANTHER" id="PTHR15271">
    <property type="entry name" value="CHROMATIN ASSEMBLY FACTOR 1 SUBUNIT B"/>
    <property type="match status" value="1"/>
</dbReference>
<dbReference type="GO" id="GO:0033186">
    <property type="term" value="C:CAF-1 complex"/>
    <property type="evidence" value="ECO:0007669"/>
    <property type="project" value="TreeGrafter"/>
</dbReference>
<feature type="compositionally biased region" description="Polar residues" evidence="7">
    <location>
        <begin position="290"/>
        <end position="308"/>
    </location>
</feature>
<keyword evidence="3" id="KW-0677">Repeat</keyword>
<dbReference type="PANTHER" id="PTHR15271:SF4">
    <property type="entry name" value="CHROMATIN ASSEMBLY FACTOR 1 SUBUNIT B"/>
    <property type="match status" value="1"/>
</dbReference>
<feature type="region of interest" description="Disordered" evidence="7">
    <location>
        <begin position="1"/>
        <end position="36"/>
    </location>
</feature>
<evidence type="ECO:0000256" key="3">
    <source>
        <dbReference type="ARBA" id="ARBA00022737"/>
    </source>
</evidence>
<reference evidence="9 10" key="1">
    <citation type="submission" date="2019-06" db="EMBL/GenBank/DDBJ databases">
        <title>A chromosomal-level reference genome of Carpinus fangiana (Coryloideae, Betulaceae).</title>
        <authorList>
            <person name="Yang X."/>
            <person name="Wang Z."/>
            <person name="Zhang L."/>
            <person name="Hao G."/>
            <person name="Liu J."/>
            <person name="Yang Y."/>
        </authorList>
    </citation>
    <scope>NUCLEOTIDE SEQUENCE [LARGE SCALE GENOMIC DNA]</scope>
    <source>
        <strain evidence="9">Cfa_2016G</strain>
        <tissue evidence="9">Leaf</tissue>
    </source>
</reference>
<dbReference type="AlphaFoldDB" id="A0A5N6KQ40"/>
<name>A0A5N6KQ40_9ROSI</name>
<dbReference type="GO" id="GO:0006281">
    <property type="term" value="P:DNA repair"/>
    <property type="evidence" value="ECO:0007669"/>
    <property type="project" value="UniProtKB-KW"/>
</dbReference>
<keyword evidence="10" id="KW-1185">Reference proteome</keyword>
<evidence type="ECO:0000256" key="6">
    <source>
        <dbReference type="ARBA" id="ARBA00023242"/>
    </source>
</evidence>
<comment type="subcellular location">
    <subcellularLocation>
        <location evidence="1">Nucleus</location>
    </subcellularLocation>
</comment>
<comment type="caution">
    <text evidence="9">The sequence shown here is derived from an EMBL/GenBank/DDBJ whole genome shotgun (WGS) entry which is preliminary data.</text>
</comment>
<evidence type="ECO:0000256" key="2">
    <source>
        <dbReference type="ARBA" id="ARBA00022574"/>
    </source>
</evidence>
<feature type="compositionally biased region" description="Polar residues" evidence="7">
    <location>
        <begin position="387"/>
        <end position="400"/>
    </location>
</feature>
<sequence>MNPPPPGSHSRRSSLGNASPSIRRSASPAPNMPLPAVMPSASPNPYVALSVRNTNIYANETLTSFFRRLTFAPDGSLLFTPAGQYKTSQPSLTDPTKTTDDIINTVYIYSRGGLNKPPIAHLPGHKKPSIAVRCSPIFYNLRLPAPTQAITVDTSASSEDISQLPEPIIPSMPPPSNPSNGTSLSGLGLADGVAVRPVEPDPKSPIPGPQAAFALPYRIVYAVATQDAVYVYDTQQQTPLCVVSNLHYATFTDVTWSADGNTLLMSSSDGFCSSLSFSSSELGSVYRGPSLSTTRTHLPSTINTSKSAAPSPAGTPSHAPTPPIPGAISSASASMMRQSSGSGFVPSPSPGPVSATGIPGSVRPSSPQRSNSASSIATQSSFVPSAVPSQNTPSGVVNNPTPTFGAVPGLAAAGSGTVLPHHLPIASPTPPMTPLPASVGGSFAASTSYAPGALLGKRGSESEGDGYTANAGGKEVQEPVKRRRIAPTLVGQDSISPQTSNIGPERTSSHIEGATSTADQNK</sequence>
<dbReference type="GO" id="GO:0005634">
    <property type="term" value="C:nucleus"/>
    <property type="evidence" value="ECO:0007669"/>
    <property type="project" value="UniProtKB-SubCell"/>
</dbReference>
<keyword evidence="6" id="KW-0539">Nucleus</keyword>
<dbReference type="Proteomes" id="UP000327013">
    <property type="component" value="Unassembled WGS sequence"/>
</dbReference>
<feature type="domain" description="CAF1B/HIR1 beta-propeller" evidence="8">
    <location>
        <begin position="50"/>
        <end position="282"/>
    </location>
</feature>
<evidence type="ECO:0000256" key="5">
    <source>
        <dbReference type="ARBA" id="ARBA00023204"/>
    </source>
</evidence>
<dbReference type="InterPro" id="IPR045145">
    <property type="entry name" value="PTHR15271"/>
</dbReference>
<gene>
    <name evidence="9" type="ORF">FH972_021484</name>
</gene>
<organism evidence="9 10">
    <name type="scientific">Carpinus fangiana</name>
    <dbReference type="NCBI Taxonomy" id="176857"/>
    <lineage>
        <taxon>Eukaryota</taxon>
        <taxon>Viridiplantae</taxon>
        <taxon>Streptophyta</taxon>
        <taxon>Embryophyta</taxon>
        <taxon>Tracheophyta</taxon>
        <taxon>Spermatophyta</taxon>
        <taxon>Magnoliopsida</taxon>
        <taxon>eudicotyledons</taxon>
        <taxon>Gunneridae</taxon>
        <taxon>Pentapetalae</taxon>
        <taxon>rosids</taxon>
        <taxon>fabids</taxon>
        <taxon>Fagales</taxon>
        <taxon>Betulaceae</taxon>
        <taxon>Carpinus</taxon>
    </lineage>
</organism>
<dbReference type="InterPro" id="IPR055410">
    <property type="entry name" value="Beta-prop_CAF1B_HIR1"/>
</dbReference>
<feature type="compositionally biased region" description="Low complexity" evidence="7">
    <location>
        <begin position="18"/>
        <end position="29"/>
    </location>
</feature>
<dbReference type="EMBL" id="VIBQ01000009">
    <property type="protein sequence ID" value="KAB8337180.1"/>
    <property type="molecule type" value="Genomic_DNA"/>
</dbReference>
<keyword evidence="4" id="KW-0227">DNA damage</keyword>
<feature type="compositionally biased region" description="Polar residues" evidence="7">
    <location>
        <begin position="491"/>
        <end position="502"/>
    </location>
</feature>
<dbReference type="GO" id="GO:0006335">
    <property type="term" value="P:DNA replication-dependent chromatin assembly"/>
    <property type="evidence" value="ECO:0007669"/>
    <property type="project" value="InterPro"/>
</dbReference>
<dbReference type="InterPro" id="IPR015943">
    <property type="entry name" value="WD40/YVTN_repeat-like_dom_sf"/>
</dbReference>
<keyword evidence="5" id="KW-0234">DNA repair</keyword>
<feature type="region of interest" description="Disordered" evidence="7">
    <location>
        <begin position="456"/>
        <end position="522"/>
    </location>
</feature>
<feature type="region of interest" description="Disordered" evidence="7">
    <location>
        <begin position="286"/>
        <end position="400"/>
    </location>
</feature>
<accession>A0A5N6KQ40</accession>
<dbReference type="GO" id="GO:0006334">
    <property type="term" value="P:nucleosome assembly"/>
    <property type="evidence" value="ECO:0007669"/>
    <property type="project" value="TreeGrafter"/>
</dbReference>
<evidence type="ECO:0000256" key="1">
    <source>
        <dbReference type="ARBA" id="ARBA00004123"/>
    </source>
</evidence>
<dbReference type="Pfam" id="PF24105">
    <property type="entry name" value="Beta-prop_CAF1B_HIR1"/>
    <property type="match status" value="1"/>
</dbReference>
<feature type="compositionally biased region" description="Low complexity" evidence="7">
    <location>
        <begin position="326"/>
        <end position="346"/>
    </location>
</feature>
<evidence type="ECO:0000256" key="4">
    <source>
        <dbReference type="ARBA" id="ARBA00022763"/>
    </source>
</evidence>
<evidence type="ECO:0000313" key="9">
    <source>
        <dbReference type="EMBL" id="KAB8337180.1"/>
    </source>
</evidence>
<proteinExistence type="predicted"/>